<accession>A0A370DEG2</accession>
<dbReference type="Pfam" id="PF07295">
    <property type="entry name" value="DUF1451"/>
    <property type="match status" value="1"/>
</dbReference>
<dbReference type="EMBL" id="QFXE01000020">
    <property type="protein sequence ID" value="RDH83299.1"/>
    <property type="molecule type" value="Genomic_DNA"/>
</dbReference>
<keyword evidence="2" id="KW-1185">Reference proteome</keyword>
<dbReference type="Proteomes" id="UP000254771">
    <property type="component" value="Unassembled WGS sequence"/>
</dbReference>
<proteinExistence type="predicted"/>
<reference evidence="1 2" key="1">
    <citation type="journal article" date="2018" name="ISME J.">
        <title>Endosymbiont genomes yield clues of tubeworm success.</title>
        <authorList>
            <person name="Li Y."/>
            <person name="Liles M.R."/>
            <person name="Halanych K.M."/>
        </authorList>
    </citation>
    <scope>NUCLEOTIDE SEQUENCE [LARGE SCALE GENOMIC DNA]</scope>
    <source>
        <strain evidence="1">A1462</strain>
    </source>
</reference>
<dbReference type="InterPro" id="IPR009912">
    <property type="entry name" value="DUF1451"/>
</dbReference>
<evidence type="ECO:0000313" key="1">
    <source>
        <dbReference type="EMBL" id="RDH83299.1"/>
    </source>
</evidence>
<sequence>MTDPDNKNPLDRLTDAYEDILEHVHDAIESAKENTIPGLKDYFDDAKEKVVELGELSREEADKVAGYVERDVKDAAHYLIETGEQLSEWWQFDVQQVEDRMIEMFSRVADQTKLELNKIAERAKEASRYHTGEVTGPGTLICSTCGKEMHFKKTGHIPPCSGCHGTEFRRAGENKD</sequence>
<name>A0A370DEG2_9GAMM</name>
<comment type="caution">
    <text evidence="1">The sequence shown here is derived from an EMBL/GenBank/DDBJ whole genome shotgun (WGS) entry which is preliminary data.</text>
</comment>
<gene>
    <name evidence="1" type="ORF">DIZ78_14985</name>
</gene>
<evidence type="ECO:0000313" key="2">
    <source>
        <dbReference type="Proteomes" id="UP000254771"/>
    </source>
</evidence>
<evidence type="ECO:0008006" key="3">
    <source>
        <dbReference type="Google" id="ProtNLM"/>
    </source>
</evidence>
<organism evidence="1 2">
    <name type="scientific">endosymbiont of Escarpia spicata</name>
    <dbReference type="NCBI Taxonomy" id="2200908"/>
    <lineage>
        <taxon>Bacteria</taxon>
        <taxon>Pseudomonadati</taxon>
        <taxon>Pseudomonadota</taxon>
        <taxon>Gammaproteobacteria</taxon>
        <taxon>sulfur-oxidizing symbionts</taxon>
    </lineage>
</organism>
<dbReference type="AlphaFoldDB" id="A0A370DEG2"/>
<protein>
    <recommendedName>
        <fullName evidence="3">Zinc ribbon-containing protein</fullName>
    </recommendedName>
</protein>